<reference evidence="1" key="1">
    <citation type="submission" date="2023-06" db="EMBL/GenBank/DDBJ databases">
        <title>Conoideocrella luteorostrata (Hypocreales: Clavicipitaceae), a potential biocontrol fungus for elongate hemlock scale in United States Christmas tree production areas.</title>
        <authorList>
            <person name="Barrett H."/>
            <person name="Lovett B."/>
            <person name="Macias A.M."/>
            <person name="Stajich J.E."/>
            <person name="Kasson M.T."/>
        </authorList>
    </citation>
    <scope>NUCLEOTIDE SEQUENCE</scope>
    <source>
        <strain evidence="1">ARSEF 14590</strain>
    </source>
</reference>
<dbReference type="AlphaFoldDB" id="A0AAJ0CTH5"/>
<dbReference type="EMBL" id="JASWJB010000052">
    <property type="protein sequence ID" value="KAK2603975.1"/>
    <property type="molecule type" value="Genomic_DNA"/>
</dbReference>
<name>A0AAJ0CTH5_9HYPO</name>
<proteinExistence type="predicted"/>
<dbReference type="Proteomes" id="UP001251528">
    <property type="component" value="Unassembled WGS sequence"/>
</dbReference>
<organism evidence="1 2">
    <name type="scientific">Conoideocrella luteorostrata</name>
    <dbReference type="NCBI Taxonomy" id="1105319"/>
    <lineage>
        <taxon>Eukaryota</taxon>
        <taxon>Fungi</taxon>
        <taxon>Dikarya</taxon>
        <taxon>Ascomycota</taxon>
        <taxon>Pezizomycotina</taxon>
        <taxon>Sordariomycetes</taxon>
        <taxon>Hypocreomycetidae</taxon>
        <taxon>Hypocreales</taxon>
        <taxon>Clavicipitaceae</taxon>
        <taxon>Conoideocrella</taxon>
    </lineage>
</organism>
<evidence type="ECO:0000313" key="2">
    <source>
        <dbReference type="Proteomes" id="UP001251528"/>
    </source>
</evidence>
<evidence type="ECO:0000313" key="1">
    <source>
        <dbReference type="EMBL" id="KAK2603975.1"/>
    </source>
</evidence>
<comment type="caution">
    <text evidence="1">The sequence shown here is derived from an EMBL/GenBank/DDBJ whole genome shotgun (WGS) entry which is preliminary data.</text>
</comment>
<keyword evidence="2" id="KW-1185">Reference proteome</keyword>
<sequence>MRNKGRFPGAIQNKLLVPQTDSSKSVFGLPLDEYKDLTTSVTHLIHSVWPMSAKEDLSGFESQFQVMRNLIDFGYHVVSCRSSSFKFSFQMNIFYCRCGPLRSRKQQEENHGSRRENV</sequence>
<accession>A0AAJ0CTH5</accession>
<protein>
    <submittedName>
        <fullName evidence="1">Uncharacterized protein</fullName>
    </submittedName>
</protein>
<gene>
    <name evidence="1" type="ORF">QQS21_003811</name>
</gene>